<dbReference type="RefSeq" id="WP_404610353.1">
    <property type="nucleotide sequence ID" value="NZ_JBIYDN010000019.1"/>
</dbReference>
<comment type="caution">
    <text evidence="1">The sequence shown here is derived from an EMBL/GenBank/DDBJ whole genome shotgun (WGS) entry which is preliminary data.</text>
</comment>
<dbReference type="EMBL" id="JBIYDN010000019">
    <property type="protein sequence ID" value="MFK4445347.1"/>
    <property type="molecule type" value="Genomic_DNA"/>
</dbReference>
<gene>
    <name evidence="1" type="ORF">ABH943_005372</name>
</gene>
<sequence length="214" mass="23660">MFEQAKKTVRVLWTQLTEKRKLLRFITLGPSGSNHEFVTGRYIEHHGLKGLASLELVLDFDDAAQMVIDGKADFIVQVAVHPTTADIVARYRKQLFVIDAFVSPSKDMSVVTRVDVEAPQTLALQPATRDYVKTDGLTLIPETSTGSVADGLLSGKYESGLTYSSLATENPTRFRIDERIGTVDDAWIVYGRERLADGNMVAWTDSPAGRAFHA</sequence>
<protein>
    <recommendedName>
        <fullName evidence="3">LysR family transcriptional regulator</fullName>
    </recommendedName>
</protein>
<reference evidence="1 2" key="1">
    <citation type="submission" date="2024-11" db="EMBL/GenBank/DDBJ databases">
        <title>Using genomics to understand microbial adaptation to soil warming.</title>
        <authorList>
            <person name="Deangelis K.M. PhD."/>
        </authorList>
    </citation>
    <scope>NUCLEOTIDE SEQUENCE [LARGE SCALE GENOMIC DNA]</scope>
    <source>
        <strain evidence="1 2">GAS97</strain>
    </source>
</reference>
<evidence type="ECO:0000313" key="1">
    <source>
        <dbReference type="EMBL" id="MFK4445347.1"/>
    </source>
</evidence>
<dbReference type="Proteomes" id="UP001620514">
    <property type="component" value="Unassembled WGS sequence"/>
</dbReference>
<accession>A0ABW8MU33</accession>
<organism evidence="1 2">
    <name type="scientific">Caballeronia udeis</name>
    <dbReference type="NCBI Taxonomy" id="1232866"/>
    <lineage>
        <taxon>Bacteria</taxon>
        <taxon>Pseudomonadati</taxon>
        <taxon>Pseudomonadota</taxon>
        <taxon>Betaproteobacteria</taxon>
        <taxon>Burkholderiales</taxon>
        <taxon>Burkholderiaceae</taxon>
        <taxon>Caballeronia</taxon>
    </lineage>
</organism>
<proteinExistence type="predicted"/>
<evidence type="ECO:0000313" key="2">
    <source>
        <dbReference type="Proteomes" id="UP001620514"/>
    </source>
</evidence>
<evidence type="ECO:0008006" key="3">
    <source>
        <dbReference type="Google" id="ProtNLM"/>
    </source>
</evidence>
<keyword evidence="2" id="KW-1185">Reference proteome</keyword>
<name>A0ABW8MU33_9BURK</name>
<dbReference type="Gene3D" id="3.40.190.10">
    <property type="entry name" value="Periplasmic binding protein-like II"/>
    <property type="match status" value="1"/>
</dbReference>